<dbReference type="InterPro" id="IPR016047">
    <property type="entry name" value="M23ase_b-sheet_dom"/>
</dbReference>
<feature type="region of interest" description="Disordered" evidence="8">
    <location>
        <begin position="29"/>
        <end position="51"/>
    </location>
</feature>
<keyword evidence="3" id="KW-0479">Metal-binding</keyword>
<evidence type="ECO:0000256" key="9">
    <source>
        <dbReference type="SAM" id="SignalP"/>
    </source>
</evidence>
<evidence type="ECO:0000256" key="2">
    <source>
        <dbReference type="ARBA" id="ARBA00022670"/>
    </source>
</evidence>
<dbReference type="Proteomes" id="UP000061432">
    <property type="component" value="Chromosome"/>
</dbReference>
<feature type="region of interest" description="Disordered" evidence="8">
    <location>
        <begin position="431"/>
        <end position="452"/>
    </location>
</feature>
<keyword evidence="4" id="KW-0378">Hydrolase</keyword>
<protein>
    <submittedName>
        <fullName evidence="11">Membrane protein</fullName>
    </submittedName>
</protein>
<evidence type="ECO:0000256" key="1">
    <source>
        <dbReference type="ARBA" id="ARBA00001947"/>
    </source>
</evidence>
<dbReference type="Pfam" id="PF01551">
    <property type="entry name" value="Peptidase_M23"/>
    <property type="match status" value="1"/>
</dbReference>
<reference evidence="11 12" key="1">
    <citation type="journal article" date="2015" name="Genome Announc.">
        <title>Complete Genome Sequence of Methylobacterium aquaticum Strain 22A, Isolated from Racomitrium japonicum Moss.</title>
        <authorList>
            <person name="Tani A."/>
            <person name="Ogura Y."/>
            <person name="Hayashi T."/>
            <person name="Kimbara K."/>
        </authorList>
    </citation>
    <scope>NUCLEOTIDE SEQUENCE [LARGE SCALE GENOMIC DNA]</scope>
    <source>
        <strain evidence="11 12">MA-22A</strain>
    </source>
</reference>
<reference evidence="12" key="2">
    <citation type="submission" date="2015-01" db="EMBL/GenBank/DDBJ databases">
        <title>Complete genome sequence of Methylobacterium aquaticum strain 22A.</title>
        <authorList>
            <person name="Tani A."/>
            <person name="Ogura Y."/>
            <person name="Hayashi T."/>
        </authorList>
    </citation>
    <scope>NUCLEOTIDE SEQUENCE [LARGE SCALE GENOMIC DNA]</scope>
    <source>
        <strain evidence="12">MA-22A</strain>
    </source>
</reference>
<keyword evidence="9" id="KW-0732">Signal</keyword>
<feature type="signal peptide" evidence="9">
    <location>
        <begin position="1"/>
        <end position="32"/>
    </location>
</feature>
<proteinExistence type="predicted"/>
<dbReference type="PANTHER" id="PTHR21666:SF288">
    <property type="entry name" value="CELL DIVISION PROTEIN YTFB"/>
    <property type="match status" value="1"/>
</dbReference>
<dbReference type="SUPFAM" id="SSF51261">
    <property type="entry name" value="Duplicated hybrid motif"/>
    <property type="match status" value="1"/>
</dbReference>
<gene>
    <name evidence="11" type="primary">prc</name>
    <name evidence="11" type="ORF">Maq22A_c22235</name>
</gene>
<comment type="cofactor">
    <cofactor evidence="1">
        <name>Zn(2+)</name>
        <dbReference type="ChEBI" id="CHEBI:29105"/>
    </cofactor>
</comment>
<name>A0A0C6F442_9HYPH</name>
<feature type="compositionally biased region" description="Low complexity" evidence="8">
    <location>
        <begin position="29"/>
        <end position="48"/>
    </location>
</feature>
<feature type="coiled-coil region" evidence="7">
    <location>
        <begin position="59"/>
        <end position="121"/>
    </location>
</feature>
<dbReference type="Gene3D" id="6.10.250.3150">
    <property type="match status" value="1"/>
</dbReference>
<keyword evidence="7" id="KW-0175">Coiled coil</keyword>
<organism evidence="11 12">
    <name type="scientific">Methylobacterium aquaticum</name>
    <dbReference type="NCBI Taxonomy" id="270351"/>
    <lineage>
        <taxon>Bacteria</taxon>
        <taxon>Pseudomonadati</taxon>
        <taxon>Pseudomonadota</taxon>
        <taxon>Alphaproteobacteria</taxon>
        <taxon>Hyphomicrobiales</taxon>
        <taxon>Methylobacteriaceae</taxon>
        <taxon>Methylobacterium</taxon>
    </lineage>
</organism>
<dbReference type="PANTHER" id="PTHR21666">
    <property type="entry name" value="PEPTIDASE-RELATED"/>
    <property type="match status" value="1"/>
</dbReference>
<accession>A0A0C6F442</accession>
<dbReference type="STRING" id="270351.Maq22A_c22235"/>
<dbReference type="Gene3D" id="2.70.70.10">
    <property type="entry name" value="Glucose Permease (Domain IIA)"/>
    <property type="match status" value="1"/>
</dbReference>
<evidence type="ECO:0000256" key="3">
    <source>
        <dbReference type="ARBA" id="ARBA00022723"/>
    </source>
</evidence>
<dbReference type="InterPro" id="IPR050570">
    <property type="entry name" value="Cell_wall_metabolism_enzyme"/>
</dbReference>
<feature type="chain" id="PRO_5002189014" evidence="9">
    <location>
        <begin position="33"/>
        <end position="452"/>
    </location>
</feature>
<evidence type="ECO:0000256" key="4">
    <source>
        <dbReference type="ARBA" id="ARBA00022801"/>
    </source>
</evidence>
<dbReference type="GO" id="GO:0046872">
    <property type="term" value="F:metal ion binding"/>
    <property type="evidence" value="ECO:0007669"/>
    <property type="project" value="UniProtKB-KW"/>
</dbReference>
<feature type="domain" description="M23ase beta-sheet core" evidence="10">
    <location>
        <begin position="337"/>
        <end position="438"/>
    </location>
</feature>
<dbReference type="InterPro" id="IPR011055">
    <property type="entry name" value="Dup_hybrid_motif"/>
</dbReference>
<evidence type="ECO:0000256" key="7">
    <source>
        <dbReference type="SAM" id="Coils"/>
    </source>
</evidence>
<dbReference type="AlphaFoldDB" id="A0A0C6F442"/>
<keyword evidence="6" id="KW-0482">Metalloprotease</keyword>
<dbReference type="GO" id="GO:0006508">
    <property type="term" value="P:proteolysis"/>
    <property type="evidence" value="ECO:0007669"/>
    <property type="project" value="UniProtKB-KW"/>
</dbReference>
<dbReference type="CDD" id="cd12797">
    <property type="entry name" value="M23_peptidase"/>
    <property type="match status" value="1"/>
</dbReference>
<evidence type="ECO:0000256" key="5">
    <source>
        <dbReference type="ARBA" id="ARBA00022833"/>
    </source>
</evidence>
<dbReference type="KEGG" id="maqu:Maq22A_c22235"/>
<keyword evidence="5" id="KW-0862">Zinc</keyword>
<dbReference type="GO" id="GO:0004222">
    <property type="term" value="F:metalloendopeptidase activity"/>
    <property type="evidence" value="ECO:0007669"/>
    <property type="project" value="TreeGrafter"/>
</dbReference>
<evidence type="ECO:0000313" key="11">
    <source>
        <dbReference type="EMBL" id="BAQ47431.1"/>
    </source>
</evidence>
<keyword evidence="2" id="KW-0645">Protease</keyword>
<dbReference type="PATRIC" id="fig|270351.10.peg.4289"/>
<evidence type="ECO:0000256" key="6">
    <source>
        <dbReference type="ARBA" id="ARBA00023049"/>
    </source>
</evidence>
<evidence type="ECO:0000259" key="10">
    <source>
        <dbReference type="Pfam" id="PF01551"/>
    </source>
</evidence>
<evidence type="ECO:0000313" key="12">
    <source>
        <dbReference type="Proteomes" id="UP000061432"/>
    </source>
</evidence>
<dbReference type="EMBL" id="AP014704">
    <property type="protein sequence ID" value="BAQ47431.1"/>
    <property type="molecule type" value="Genomic_DNA"/>
</dbReference>
<evidence type="ECO:0000256" key="8">
    <source>
        <dbReference type="SAM" id="MobiDB-lite"/>
    </source>
</evidence>
<sequence length="452" mass="47553">MIRARLPTAARAGLLSLAVTLVPSPGATPVVAQPAQQPAAEPDPVARAQAEKERRAESLRAIETALQASAETKAKLEREVAEIKGDGARLNQALIDAARKAQEAEGRISELEARLQTMAGSETALRRSLQARRGVIAEVLAALQRMGRRPPPAVLVRPEDVLAAIRTSMLLGAVVPELQGEAETLAGDLAELVRLRGLIATDQETLRADIKGWGAERQRLAALVAARQARLGEAESGIAAERERAAGLAGQARNLKDLVDRLDGDLASARRAAGAAREAAEAETRETRERFAAAALRDPARLGPKVPFPQVRGLVPRPVSGEVVRTFGSPDGAGGTSRGISLMTRPRGVVSSPADGWVAYAGAFRSYGRLLIINAGDGYYLLLAGMDQINVEVGQFVLAGEPVAVMGDTGSAPSAGAGGRNDPVLYVEFKKDGGSIDPDPWWAKGSSEKVRG</sequence>